<dbReference type="HOGENOM" id="CLU_2683416_0_0_5"/>
<evidence type="ECO:0000313" key="2">
    <source>
        <dbReference type="Proteomes" id="UP000010799"/>
    </source>
</evidence>
<sequence>MTEGTHSIAESRGKEKTRCEFEKLVYDSLSEDIFEYLDKGKLTENEIVEASEAAVYDAVSNWVLDKITHVERVR</sequence>
<protein>
    <submittedName>
        <fullName evidence="1">Uncharacterized protein</fullName>
    </submittedName>
</protein>
<gene>
    <name evidence="1" type="ordered locus">B488_09020</name>
</gene>
<proteinExistence type="predicted"/>
<dbReference type="AlphaFoldDB" id="L0ETM1"/>
<dbReference type="Proteomes" id="UP000010799">
    <property type="component" value="Chromosome"/>
</dbReference>
<dbReference type="PATRIC" id="fig|1215343.11.peg.929"/>
<accession>L0ETM1</accession>
<dbReference type="KEGG" id="lcc:B488_09020"/>
<name>L0ETM1_LIBCB</name>
<dbReference type="RefSeq" id="WP_015273319.1">
    <property type="nucleotide sequence ID" value="NC_019907.1"/>
</dbReference>
<organism evidence="1 2">
    <name type="scientific">Liberibacter crescens (strain BT-1)</name>
    <dbReference type="NCBI Taxonomy" id="1215343"/>
    <lineage>
        <taxon>Bacteria</taxon>
        <taxon>Pseudomonadati</taxon>
        <taxon>Pseudomonadota</taxon>
        <taxon>Alphaproteobacteria</taxon>
        <taxon>Hyphomicrobiales</taxon>
        <taxon>Rhizobiaceae</taxon>
        <taxon>Liberibacter</taxon>
    </lineage>
</organism>
<keyword evidence="2" id="KW-1185">Reference proteome</keyword>
<dbReference type="EMBL" id="CP003789">
    <property type="protein sequence ID" value="AGA64894.1"/>
    <property type="molecule type" value="Genomic_DNA"/>
</dbReference>
<reference evidence="1 2" key="1">
    <citation type="journal article" date="2012" name="Stand. Genomic Sci.">
        <title>Complete genome sequence of Liberibacter crescens BT-1.</title>
        <authorList>
            <person name="Leonard M.T."/>
            <person name="Fagen J.R."/>
            <person name="Davis-Richardson A.G."/>
            <person name="Davis M.J."/>
            <person name="Triplett E.W."/>
        </authorList>
    </citation>
    <scope>NUCLEOTIDE SEQUENCE [LARGE SCALE GENOMIC DNA]</scope>
    <source>
        <strain evidence="1 2">BT-1</strain>
    </source>
</reference>
<evidence type="ECO:0000313" key="1">
    <source>
        <dbReference type="EMBL" id="AGA64894.1"/>
    </source>
</evidence>